<protein>
    <submittedName>
        <fullName evidence="1">Uncharacterized protein</fullName>
    </submittedName>
</protein>
<reference evidence="1" key="1">
    <citation type="journal article" date="2015" name="Nature">
        <title>Complex archaea that bridge the gap between prokaryotes and eukaryotes.</title>
        <authorList>
            <person name="Spang A."/>
            <person name="Saw J.H."/>
            <person name="Jorgensen S.L."/>
            <person name="Zaremba-Niedzwiedzka K."/>
            <person name="Martijn J."/>
            <person name="Lind A.E."/>
            <person name="van Eijk R."/>
            <person name="Schleper C."/>
            <person name="Guy L."/>
            <person name="Ettema T.J."/>
        </authorList>
    </citation>
    <scope>NUCLEOTIDE SEQUENCE</scope>
</reference>
<sequence length="166" mass="19008">MNETIEHIKMLQEVMKGKRPKGWLYNNHCDFLLRHGNEFECQPLPEGIKKGTIKECYSNAFDLVLSEPDLIYVEGYANSIIPTNHAWCATPEGLVVDPTWSDLGDHPGREYFGVPFQTDFVRQTILRNGFHGVIWCGAFINASLMRGSTPEEKWKKPLNINKDKPE</sequence>
<comment type="caution">
    <text evidence="1">The sequence shown here is derived from an EMBL/GenBank/DDBJ whole genome shotgun (WGS) entry which is preliminary data.</text>
</comment>
<organism evidence="1">
    <name type="scientific">marine sediment metagenome</name>
    <dbReference type="NCBI Taxonomy" id="412755"/>
    <lineage>
        <taxon>unclassified sequences</taxon>
        <taxon>metagenomes</taxon>
        <taxon>ecological metagenomes</taxon>
    </lineage>
</organism>
<dbReference type="EMBL" id="LAZR01000113">
    <property type="protein sequence ID" value="KKN90159.1"/>
    <property type="molecule type" value="Genomic_DNA"/>
</dbReference>
<accession>A0A0F9UER0</accession>
<dbReference type="AlphaFoldDB" id="A0A0F9UER0"/>
<proteinExistence type="predicted"/>
<name>A0A0F9UER0_9ZZZZ</name>
<evidence type="ECO:0000313" key="1">
    <source>
        <dbReference type="EMBL" id="KKN90159.1"/>
    </source>
</evidence>
<gene>
    <name evidence="1" type="ORF">LCGC14_0232750</name>
</gene>